<feature type="transmembrane region" description="Helical" evidence="1">
    <location>
        <begin position="5"/>
        <end position="24"/>
    </location>
</feature>
<feature type="transmembrane region" description="Helical" evidence="1">
    <location>
        <begin position="81"/>
        <end position="99"/>
    </location>
</feature>
<proteinExistence type="predicted"/>
<evidence type="ECO:0000313" key="3">
    <source>
        <dbReference type="Proteomes" id="UP000266861"/>
    </source>
</evidence>
<accession>A0A397H3X9</accession>
<comment type="caution">
    <text evidence="2">The sequence shown here is derived from an EMBL/GenBank/DDBJ whole genome shotgun (WGS) entry which is preliminary data.</text>
</comment>
<keyword evidence="1" id="KW-0812">Transmembrane</keyword>
<keyword evidence="1" id="KW-0472">Membrane</keyword>
<evidence type="ECO:0000313" key="2">
    <source>
        <dbReference type="EMBL" id="RHZ56346.1"/>
    </source>
</evidence>
<feature type="transmembrane region" description="Helical" evidence="1">
    <location>
        <begin position="175"/>
        <end position="196"/>
    </location>
</feature>
<organism evidence="2 3">
    <name type="scientific">Diversispora epigaea</name>
    <dbReference type="NCBI Taxonomy" id="1348612"/>
    <lineage>
        <taxon>Eukaryota</taxon>
        <taxon>Fungi</taxon>
        <taxon>Fungi incertae sedis</taxon>
        <taxon>Mucoromycota</taxon>
        <taxon>Glomeromycotina</taxon>
        <taxon>Glomeromycetes</taxon>
        <taxon>Diversisporales</taxon>
        <taxon>Diversisporaceae</taxon>
        <taxon>Diversispora</taxon>
    </lineage>
</organism>
<feature type="transmembrane region" description="Helical" evidence="1">
    <location>
        <begin position="224"/>
        <end position="241"/>
    </location>
</feature>
<dbReference type="STRING" id="1348612.A0A397H3X9"/>
<keyword evidence="1" id="KW-1133">Transmembrane helix</keyword>
<dbReference type="AlphaFoldDB" id="A0A397H3X9"/>
<feature type="transmembrane region" description="Helical" evidence="1">
    <location>
        <begin position="137"/>
        <end position="163"/>
    </location>
</feature>
<protein>
    <submittedName>
        <fullName evidence="2">Uncharacterized protein</fullName>
    </submittedName>
</protein>
<feature type="transmembrane region" description="Helical" evidence="1">
    <location>
        <begin position="105"/>
        <end position="125"/>
    </location>
</feature>
<dbReference type="EMBL" id="PQFF01000359">
    <property type="protein sequence ID" value="RHZ56346.1"/>
    <property type="molecule type" value="Genomic_DNA"/>
</dbReference>
<sequence length="261" mass="29745">MTPPLVIKIVNVFAFVFLLGYNSYAGLFEEPDKSPYHDTHPTYFTPACFVYGVWGLIHALLLGFVIYQFFPAANEVVFDGIHWHFLSINVWNAVWLFAYEKNHTILAIIPILFLAGQVSYVYFTIKERYPAQTWGETLWIHAPFSLFHGWVFVLTILSLFVAFSQEKVDDESPTILTKILVFFGLLILELTAVSYIERFKGDIAGAVVIAWTLYGIAAEQDDTFIRWTAIAFGVITSFHILKPTFKKFVLGRREEGAPLLG</sequence>
<evidence type="ECO:0000256" key="1">
    <source>
        <dbReference type="SAM" id="Phobius"/>
    </source>
</evidence>
<dbReference type="PANTHER" id="PTHR33802:SF1">
    <property type="entry name" value="XK-RELATED PROTEIN"/>
    <property type="match status" value="1"/>
</dbReference>
<gene>
    <name evidence="2" type="ORF">Glove_402g42</name>
</gene>
<name>A0A397H3X9_9GLOM</name>
<reference evidence="2 3" key="1">
    <citation type="submission" date="2018-08" db="EMBL/GenBank/DDBJ databases">
        <title>Genome and evolution of the arbuscular mycorrhizal fungus Diversispora epigaea (formerly Glomus versiforme) and its bacterial endosymbionts.</title>
        <authorList>
            <person name="Sun X."/>
            <person name="Fei Z."/>
            <person name="Harrison M."/>
        </authorList>
    </citation>
    <scope>NUCLEOTIDE SEQUENCE [LARGE SCALE GENOMIC DNA]</scope>
    <source>
        <strain evidence="2 3">IT104</strain>
    </source>
</reference>
<dbReference type="OrthoDB" id="5586934at2759"/>
<dbReference type="Proteomes" id="UP000266861">
    <property type="component" value="Unassembled WGS sequence"/>
</dbReference>
<feature type="transmembrane region" description="Helical" evidence="1">
    <location>
        <begin position="44"/>
        <end position="69"/>
    </location>
</feature>
<keyword evidence="3" id="KW-1185">Reference proteome</keyword>
<dbReference type="PANTHER" id="PTHR33802">
    <property type="entry name" value="SI:CH211-161H7.5-RELATED"/>
    <property type="match status" value="1"/>
</dbReference>